<feature type="compositionally biased region" description="Basic and acidic residues" evidence="1">
    <location>
        <begin position="153"/>
        <end position="164"/>
    </location>
</feature>
<feature type="region of interest" description="Disordered" evidence="1">
    <location>
        <begin position="125"/>
        <end position="164"/>
    </location>
</feature>
<keyword evidence="3" id="KW-1185">Reference proteome</keyword>
<evidence type="ECO:0000256" key="1">
    <source>
        <dbReference type="SAM" id="MobiDB-lite"/>
    </source>
</evidence>
<dbReference type="AlphaFoldDB" id="A0A5C2RPG0"/>
<evidence type="ECO:0000313" key="2">
    <source>
        <dbReference type="EMBL" id="RPD52337.1"/>
    </source>
</evidence>
<accession>A0A5C2RPG0</accession>
<feature type="compositionally biased region" description="Basic residues" evidence="1">
    <location>
        <begin position="143"/>
        <end position="152"/>
    </location>
</feature>
<name>A0A5C2RPG0_9APHY</name>
<dbReference type="Proteomes" id="UP000313359">
    <property type="component" value="Unassembled WGS sequence"/>
</dbReference>
<protein>
    <submittedName>
        <fullName evidence="2">Uncharacterized protein</fullName>
    </submittedName>
</protein>
<evidence type="ECO:0000313" key="3">
    <source>
        <dbReference type="Proteomes" id="UP000313359"/>
    </source>
</evidence>
<dbReference type="EMBL" id="ML122371">
    <property type="protein sequence ID" value="RPD52337.1"/>
    <property type="molecule type" value="Genomic_DNA"/>
</dbReference>
<proteinExistence type="predicted"/>
<reference evidence="2" key="1">
    <citation type="journal article" date="2018" name="Genome Biol. Evol.">
        <title>Genomics and development of Lentinus tigrinus, a white-rot wood-decaying mushroom with dimorphic fruiting bodies.</title>
        <authorList>
            <person name="Wu B."/>
            <person name="Xu Z."/>
            <person name="Knudson A."/>
            <person name="Carlson A."/>
            <person name="Chen N."/>
            <person name="Kovaka S."/>
            <person name="LaButti K."/>
            <person name="Lipzen A."/>
            <person name="Pennachio C."/>
            <person name="Riley R."/>
            <person name="Schakwitz W."/>
            <person name="Umezawa K."/>
            <person name="Ohm R.A."/>
            <person name="Grigoriev I.V."/>
            <person name="Nagy L.G."/>
            <person name="Gibbons J."/>
            <person name="Hibbett D."/>
        </authorList>
    </citation>
    <scope>NUCLEOTIDE SEQUENCE [LARGE SCALE GENOMIC DNA]</scope>
    <source>
        <strain evidence="2">ALCF2SS1-6</strain>
    </source>
</reference>
<sequence length="164" mass="18082">MRPAPGYTPRGRSASSLCPLSPPAINLVPEIRDPVVGELLGRTRDINIRGPTLEERGTRGRSLSPLPRRGYVAGDHFVTKDDLARREARVSPRSAHTRSISHTFPDSHSTIYNGQQWMLTRVVPEPGHPTTCGRPAGSESGRPSRRAHHLRQIRQDKDSAMSVA</sequence>
<organism evidence="2 3">
    <name type="scientific">Lentinus tigrinus ALCF2SS1-6</name>
    <dbReference type="NCBI Taxonomy" id="1328759"/>
    <lineage>
        <taxon>Eukaryota</taxon>
        <taxon>Fungi</taxon>
        <taxon>Dikarya</taxon>
        <taxon>Basidiomycota</taxon>
        <taxon>Agaricomycotina</taxon>
        <taxon>Agaricomycetes</taxon>
        <taxon>Polyporales</taxon>
        <taxon>Polyporaceae</taxon>
        <taxon>Lentinus</taxon>
    </lineage>
</organism>
<gene>
    <name evidence="2" type="ORF">L227DRAFT_582119</name>
</gene>